<evidence type="ECO:0000313" key="2">
    <source>
        <dbReference type="EMBL" id="AUQ97360.1"/>
    </source>
</evidence>
<reference evidence="2 3" key="1">
    <citation type="journal article" date="2017" name="Genome Biol. Evol.">
        <title>Trajectories and Drivers of Genome Evolution in Surface-Associated Marine Phaeobacter.</title>
        <authorList>
            <person name="Freese H.M."/>
            <person name="Sikorski J."/>
            <person name="Bunk B."/>
            <person name="Scheuner C."/>
            <person name="Meier-Kolthoff J.P."/>
            <person name="Sproer C."/>
            <person name="Gram L."/>
            <person name="Overmann J."/>
        </authorList>
    </citation>
    <scope>NUCLEOTIDE SEQUENCE [LARGE SCALE GENOMIC DNA]</scope>
    <source>
        <strain evidence="2 3">P66</strain>
    </source>
</reference>
<keyword evidence="3" id="KW-1185">Reference proteome</keyword>
<gene>
    <name evidence="2" type="ORF">PhaeoP66_04634</name>
</gene>
<dbReference type="EMBL" id="CP010713">
    <property type="protein sequence ID" value="AUQ97360.1"/>
    <property type="molecule type" value="Genomic_DNA"/>
</dbReference>
<geneLocation type="plasmid" evidence="2 3">
    <name>pP66_h</name>
</geneLocation>
<dbReference type="Proteomes" id="UP000236536">
    <property type="component" value="Plasmid pP66_h"/>
</dbReference>
<keyword evidence="2" id="KW-0614">Plasmid</keyword>
<evidence type="ECO:0000313" key="3">
    <source>
        <dbReference type="Proteomes" id="UP000236536"/>
    </source>
</evidence>
<accession>A0ABM6RLD3</accession>
<organism evidence="2 3">
    <name type="scientific">Phaeobacter inhibens</name>
    <dbReference type="NCBI Taxonomy" id="221822"/>
    <lineage>
        <taxon>Bacteria</taxon>
        <taxon>Pseudomonadati</taxon>
        <taxon>Pseudomonadota</taxon>
        <taxon>Alphaproteobacteria</taxon>
        <taxon>Rhodobacterales</taxon>
        <taxon>Roseobacteraceae</taxon>
        <taxon>Phaeobacter</taxon>
    </lineage>
</organism>
<feature type="region of interest" description="Disordered" evidence="1">
    <location>
        <begin position="75"/>
        <end position="101"/>
    </location>
</feature>
<proteinExistence type="predicted"/>
<reference evidence="2 3" key="2">
    <citation type="journal article" date="2017" name="Int. J. Syst. Evol. Microbiol.">
        <title>Adaptation of Surface-Associated Bacteria to the Open Ocean: A Genomically Distinct Subpopulation of Phaeobacter gallaeciensis Colonizes Pacific Mesozooplankton.</title>
        <authorList>
            <person name="Freese H.M."/>
            <person name="Methner A."/>
            <person name="Overmann J."/>
        </authorList>
    </citation>
    <scope>NUCLEOTIDE SEQUENCE [LARGE SCALE GENOMIC DNA]</scope>
    <source>
        <strain evidence="2 3">P66</strain>
    </source>
</reference>
<protein>
    <submittedName>
        <fullName evidence="2">Uncharacterized protein</fullName>
    </submittedName>
</protein>
<feature type="compositionally biased region" description="Low complexity" evidence="1">
    <location>
        <begin position="81"/>
        <end position="93"/>
    </location>
</feature>
<evidence type="ECO:0000256" key="1">
    <source>
        <dbReference type="SAM" id="MobiDB-lite"/>
    </source>
</evidence>
<name>A0ABM6RLD3_9RHOB</name>
<sequence>MMMRNIGFGERLRLLKRQRKLKQHDRTLVSALRVFNSQNLEDRPRINGILEKRCDLQDEIIVVSRWLAQGSRPVEIAPTRSGKGLPPGSLPLPGTDPEVLT</sequence>